<accession>A0A7W7Z9U5</accession>
<dbReference type="PANTHER" id="PTHR47506:SF10">
    <property type="entry name" value="TRANSCRIPTIONAL REGULATORY PROTEIN"/>
    <property type="match status" value="1"/>
</dbReference>
<comment type="caution">
    <text evidence="6">The sequence shown here is derived from an EMBL/GenBank/DDBJ whole genome shotgun (WGS) entry which is preliminary data.</text>
</comment>
<dbReference type="InterPro" id="IPR001647">
    <property type="entry name" value="HTH_TetR"/>
</dbReference>
<dbReference type="SUPFAM" id="SSF46689">
    <property type="entry name" value="Homeodomain-like"/>
    <property type="match status" value="1"/>
</dbReference>
<evidence type="ECO:0000256" key="1">
    <source>
        <dbReference type="ARBA" id="ARBA00023015"/>
    </source>
</evidence>
<dbReference type="PRINTS" id="PR00455">
    <property type="entry name" value="HTHTETR"/>
</dbReference>
<sequence>MRTGRPKNFNREEVLDKAIPVFWKHGFSDTTLADLETATGVNRSGLYTEFKDKEDLFLAALKRYLETSGLIDVLAQEPKGWANVESYLRMALSCWPGQKGCFSVSSMRELAVLPDEARAIVARSMTPIKRLLVENIEAAAARGDASFIAEMAMTYFSGISIDQNLVGNATGSRRIENFMGVLREL</sequence>
<evidence type="ECO:0000313" key="6">
    <source>
        <dbReference type="EMBL" id="MBB5056004.1"/>
    </source>
</evidence>
<evidence type="ECO:0000313" key="7">
    <source>
        <dbReference type="Proteomes" id="UP000540989"/>
    </source>
</evidence>
<feature type="DNA-binding region" description="H-T-H motif" evidence="4">
    <location>
        <begin position="31"/>
        <end position="50"/>
    </location>
</feature>
<organism evidence="6 7">
    <name type="scientific">Granulicella aggregans</name>
    <dbReference type="NCBI Taxonomy" id="474949"/>
    <lineage>
        <taxon>Bacteria</taxon>
        <taxon>Pseudomonadati</taxon>
        <taxon>Acidobacteriota</taxon>
        <taxon>Terriglobia</taxon>
        <taxon>Terriglobales</taxon>
        <taxon>Acidobacteriaceae</taxon>
        <taxon>Granulicella</taxon>
    </lineage>
</organism>
<dbReference type="InterPro" id="IPR036271">
    <property type="entry name" value="Tet_transcr_reg_TetR-rel_C_sf"/>
</dbReference>
<dbReference type="PROSITE" id="PS50977">
    <property type="entry name" value="HTH_TETR_2"/>
    <property type="match status" value="1"/>
</dbReference>
<dbReference type="AlphaFoldDB" id="A0A7W7Z9U5"/>
<reference evidence="6 7" key="1">
    <citation type="submission" date="2020-08" db="EMBL/GenBank/DDBJ databases">
        <title>Genomic Encyclopedia of Type Strains, Phase IV (KMG-V): Genome sequencing to study the core and pangenomes of soil and plant-associated prokaryotes.</title>
        <authorList>
            <person name="Whitman W."/>
        </authorList>
    </citation>
    <scope>NUCLEOTIDE SEQUENCE [LARGE SCALE GENOMIC DNA]</scope>
    <source>
        <strain evidence="6 7">M8UP14</strain>
    </source>
</reference>
<evidence type="ECO:0000256" key="4">
    <source>
        <dbReference type="PROSITE-ProRule" id="PRU00335"/>
    </source>
</evidence>
<keyword evidence="1" id="KW-0805">Transcription regulation</keyword>
<protein>
    <submittedName>
        <fullName evidence="6">AcrR family transcriptional regulator</fullName>
    </submittedName>
</protein>
<dbReference type="PANTHER" id="PTHR47506">
    <property type="entry name" value="TRANSCRIPTIONAL REGULATORY PROTEIN"/>
    <property type="match status" value="1"/>
</dbReference>
<dbReference type="SUPFAM" id="SSF48498">
    <property type="entry name" value="Tetracyclin repressor-like, C-terminal domain"/>
    <property type="match status" value="1"/>
</dbReference>
<evidence type="ECO:0000256" key="2">
    <source>
        <dbReference type="ARBA" id="ARBA00023125"/>
    </source>
</evidence>
<keyword evidence="7" id="KW-1185">Reference proteome</keyword>
<dbReference type="Proteomes" id="UP000540989">
    <property type="component" value="Unassembled WGS sequence"/>
</dbReference>
<dbReference type="InterPro" id="IPR009057">
    <property type="entry name" value="Homeodomain-like_sf"/>
</dbReference>
<dbReference type="Gene3D" id="1.10.357.10">
    <property type="entry name" value="Tetracycline Repressor, domain 2"/>
    <property type="match status" value="1"/>
</dbReference>
<dbReference type="GO" id="GO:0003677">
    <property type="term" value="F:DNA binding"/>
    <property type="evidence" value="ECO:0007669"/>
    <property type="project" value="UniProtKB-UniRule"/>
</dbReference>
<dbReference type="Pfam" id="PF00440">
    <property type="entry name" value="TetR_N"/>
    <property type="match status" value="1"/>
</dbReference>
<evidence type="ECO:0000256" key="3">
    <source>
        <dbReference type="ARBA" id="ARBA00023163"/>
    </source>
</evidence>
<gene>
    <name evidence="6" type="ORF">HDF16_000673</name>
</gene>
<keyword evidence="2 4" id="KW-0238">DNA-binding</keyword>
<evidence type="ECO:0000259" key="5">
    <source>
        <dbReference type="PROSITE" id="PS50977"/>
    </source>
</evidence>
<dbReference type="RefSeq" id="WP_184213715.1">
    <property type="nucleotide sequence ID" value="NZ_JACHIP010000001.1"/>
</dbReference>
<keyword evidence="3" id="KW-0804">Transcription</keyword>
<proteinExistence type="predicted"/>
<name>A0A7W7Z9U5_9BACT</name>
<feature type="domain" description="HTH tetR-type" evidence="5">
    <location>
        <begin position="8"/>
        <end position="68"/>
    </location>
</feature>
<dbReference type="EMBL" id="JACHIP010000001">
    <property type="protein sequence ID" value="MBB5056004.1"/>
    <property type="molecule type" value="Genomic_DNA"/>
</dbReference>